<proteinExistence type="predicted"/>
<reference evidence="2" key="2">
    <citation type="journal article" date="2011" name="Proc. Natl. Acad. Sci. U.S.A.">
        <title>Obligate biotrophy features unraveled by the genomic analysis of rust fungi.</title>
        <authorList>
            <person name="Duplessis S."/>
            <person name="Cuomo C.A."/>
            <person name="Lin Y.-C."/>
            <person name="Aerts A."/>
            <person name="Tisserant E."/>
            <person name="Veneault-Fourrey C."/>
            <person name="Joly D.L."/>
            <person name="Hacquard S."/>
            <person name="Amselem J."/>
            <person name="Cantarel B.L."/>
            <person name="Chiu R."/>
            <person name="Coutinho P.M."/>
            <person name="Feau N."/>
            <person name="Field M."/>
            <person name="Frey P."/>
            <person name="Gelhaye E."/>
            <person name="Goldberg J."/>
            <person name="Grabherr M.G."/>
            <person name="Kodira C.D."/>
            <person name="Kohler A."/>
            <person name="Kuees U."/>
            <person name="Lindquist E.A."/>
            <person name="Lucas S.M."/>
            <person name="Mago R."/>
            <person name="Mauceli E."/>
            <person name="Morin E."/>
            <person name="Murat C."/>
            <person name="Pangilinan J.L."/>
            <person name="Park R."/>
            <person name="Pearson M."/>
            <person name="Quesneville H."/>
            <person name="Rouhier N."/>
            <person name="Sakthikumar S."/>
            <person name="Salamov A.A."/>
            <person name="Schmutz J."/>
            <person name="Selles B."/>
            <person name="Shapiro H."/>
            <person name="Tanguay P."/>
            <person name="Tuskan G.A."/>
            <person name="Henrissat B."/>
            <person name="Van de Peer Y."/>
            <person name="Rouze P."/>
            <person name="Ellis J.G."/>
            <person name="Dodds P.N."/>
            <person name="Schein J.E."/>
            <person name="Zhong S."/>
            <person name="Hamelin R.C."/>
            <person name="Grigoriev I.V."/>
            <person name="Szabo L.J."/>
            <person name="Martin F."/>
        </authorList>
    </citation>
    <scope>NUCLEOTIDE SEQUENCE [LARGE SCALE GENOMIC DNA]</scope>
    <source>
        <strain evidence="2">CRL 75-36-700-3 / race SCCL</strain>
    </source>
</reference>
<organism evidence="1 2">
    <name type="scientific">Puccinia graminis f. sp. tritici (strain CRL 75-36-700-3 / race SCCL)</name>
    <name type="common">Black stem rust fungus</name>
    <dbReference type="NCBI Taxonomy" id="418459"/>
    <lineage>
        <taxon>Eukaryota</taxon>
        <taxon>Fungi</taxon>
        <taxon>Dikarya</taxon>
        <taxon>Basidiomycota</taxon>
        <taxon>Pucciniomycotina</taxon>
        <taxon>Pucciniomycetes</taxon>
        <taxon>Pucciniales</taxon>
        <taxon>Pucciniaceae</taxon>
        <taxon>Puccinia</taxon>
    </lineage>
</organism>
<dbReference type="VEuPathDB" id="FungiDB:PGTG_11392"/>
<dbReference type="AlphaFoldDB" id="E3KM75"/>
<evidence type="ECO:0000313" key="2">
    <source>
        <dbReference type="Proteomes" id="UP000008783"/>
    </source>
</evidence>
<dbReference type="GeneID" id="10527212"/>
<sequence>MMVRHSTFTVGKNLAFVGLGLGIACLAKVLVPTVNRNCILPTIAETALRDSDHLPQRSPAGSLPQKIGFATSRSSSAAHVGVGPDSTREMIAEEDQTLPSPMVEAVSFQCT</sequence>
<dbReference type="HOGENOM" id="CLU_2159667_0_0_1"/>
<evidence type="ECO:0000313" key="1">
    <source>
        <dbReference type="EMBL" id="EFP85223.2"/>
    </source>
</evidence>
<keyword evidence="2" id="KW-1185">Reference proteome</keyword>
<name>E3KM75_PUCGT</name>
<dbReference type="PROSITE" id="PS51257">
    <property type="entry name" value="PROKAR_LIPOPROTEIN"/>
    <property type="match status" value="1"/>
</dbReference>
<dbReference type="RefSeq" id="XP_003329642.2">
    <property type="nucleotide sequence ID" value="XM_003329594.2"/>
</dbReference>
<dbReference type="Proteomes" id="UP000008783">
    <property type="component" value="Unassembled WGS sequence"/>
</dbReference>
<reference key="1">
    <citation type="submission" date="2007-01" db="EMBL/GenBank/DDBJ databases">
        <title>The Genome Sequence of Puccinia graminis f. sp. tritici Strain CRL 75-36-700-3.</title>
        <authorList>
            <consortium name="The Broad Institute Genome Sequencing Platform"/>
            <person name="Birren B."/>
            <person name="Lander E."/>
            <person name="Galagan J."/>
            <person name="Nusbaum C."/>
            <person name="Devon K."/>
            <person name="Cuomo C."/>
            <person name="Jaffe D."/>
            <person name="Butler J."/>
            <person name="Alvarez P."/>
            <person name="Gnerre S."/>
            <person name="Grabherr M."/>
            <person name="Mauceli E."/>
            <person name="Brockman W."/>
            <person name="Young S."/>
            <person name="LaButti K."/>
            <person name="Sykes S."/>
            <person name="DeCaprio D."/>
            <person name="Crawford M."/>
            <person name="Koehrsen M."/>
            <person name="Engels R."/>
            <person name="Montgomery P."/>
            <person name="Pearson M."/>
            <person name="Howarth C."/>
            <person name="Larson L."/>
            <person name="White J."/>
            <person name="Zeng Q."/>
            <person name="Kodira C."/>
            <person name="Yandava C."/>
            <person name="Alvarado L."/>
            <person name="O'Leary S."/>
            <person name="Szabo L."/>
            <person name="Dean R."/>
            <person name="Schein J."/>
        </authorList>
    </citation>
    <scope>NUCLEOTIDE SEQUENCE</scope>
    <source>
        <strain>CRL 75-36-700-3</strain>
    </source>
</reference>
<accession>E3KM75</accession>
<dbReference type="KEGG" id="pgr:PGTG_11392"/>
<protein>
    <submittedName>
        <fullName evidence="1">Uncharacterized protein</fullName>
    </submittedName>
</protein>
<dbReference type="OrthoDB" id="10365090at2759"/>
<gene>
    <name evidence="1" type="ORF">PGTG_11392</name>
</gene>
<dbReference type="InParanoid" id="E3KM75"/>
<dbReference type="EMBL" id="DS178294">
    <property type="protein sequence ID" value="EFP85223.2"/>
    <property type="molecule type" value="Genomic_DNA"/>
</dbReference>